<evidence type="ECO:0000313" key="10">
    <source>
        <dbReference type="EMBL" id="EFX66263.1"/>
    </source>
</evidence>
<evidence type="ECO:0000256" key="2">
    <source>
        <dbReference type="ARBA" id="ARBA00023125"/>
    </source>
</evidence>
<dbReference type="GO" id="GO:0003677">
    <property type="term" value="F:DNA binding"/>
    <property type="evidence" value="ECO:0007669"/>
    <property type="project" value="UniProtKB-KW"/>
</dbReference>
<dbReference type="PROSITE" id="PS51194">
    <property type="entry name" value="HELICASE_CTER"/>
    <property type="match status" value="1"/>
</dbReference>
<dbReference type="InterPro" id="IPR036390">
    <property type="entry name" value="WH_DNA-bd_sf"/>
</dbReference>
<dbReference type="PANTHER" id="PTHR13710:SF153">
    <property type="entry name" value="RECQ-LIKE DNA HELICASE BLM"/>
    <property type="match status" value="1"/>
</dbReference>
<keyword evidence="2" id="KW-0238">DNA-binding</keyword>
<feature type="transmembrane region" description="Helical" evidence="8">
    <location>
        <begin position="280"/>
        <end position="298"/>
    </location>
</feature>
<evidence type="ECO:0000256" key="6">
    <source>
        <dbReference type="ARBA" id="ARBA00034808"/>
    </source>
</evidence>
<dbReference type="STRING" id="6669.E9HPS1"/>
<gene>
    <name evidence="10" type="ORF">DAPPUDRAFT_332358</name>
</gene>
<keyword evidence="8" id="KW-1133">Transmembrane helix</keyword>
<dbReference type="EC" id="5.6.2.4" evidence="6"/>
<dbReference type="SUPFAM" id="SSF46785">
    <property type="entry name" value="Winged helix' DNA-binding domain"/>
    <property type="match status" value="1"/>
</dbReference>
<dbReference type="InterPro" id="IPR036388">
    <property type="entry name" value="WH-like_DNA-bd_sf"/>
</dbReference>
<dbReference type="OrthoDB" id="10261556at2759"/>
<dbReference type="Proteomes" id="UP000000305">
    <property type="component" value="Unassembled WGS sequence"/>
</dbReference>
<protein>
    <recommendedName>
        <fullName evidence="6">DNA 3'-5' helicase</fullName>
        <ecNumber evidence="6">5.6.2.4</ecNumber>
    </recommendedName>
    <alternativeName>
        <fullName evidence="7">DNA 3'-5' helicase BLM</fullName>
    </alternativeName>
</protein>
<dbReference type="InParanoid" id="E9HPS1"/>
<feature type="domain" description="Helicase C-terminal" evidence="9">
    <location>
        <begin position="1"/>
        <end position="74"/>
    </location>
</feature>
<dbReference type="SUPFAM" id="SSF52540">
    <property type="entry name" value="P-loop containing nucleoside triphosphate hydrolases"/>
    <property type="match status" value="1"/>
</dbReference>
<accession>E9HPS1</accession>
<reference evidence="10 11" key="1">
    <citation type="journal article" date="2011" name="Science">
        <title>The ecoresponsive genome of Daphnia pulex.</title>
        <authorList>
            <person name="Colbourne J.K."/>
            <person name="Pfrender M.E."/>
            <person name="Gilbert D."/>
            <person name="Thomas W.K."/>
            <person name="Tucker A."/>
            <person name="Oakley T.H."/>
            <person name="Tokishita S."/>
            <person name="Aerts A."/>
            <person name="Arnold G.J."/>
            <person name="Basu M.K."/>
            <person name="Bauer D.J."/>
            <person name="Caceres C.E."/>
            <person name="Carmel L."/>
            <person name="Casola C."/>
            <person name="Choi J.H."/>
            <person name="Detter J.C."/>
            <person name="Dong Q."/>
            <person name="Dusheyko S."/>
            <person name="Eads B.D."/>
            <person name="Frohlich T."/>
            <person name="Geiler-Samerotte K.A."/>
            <person name="Gerlach D."/>
            <person name="Hatcher P."/>
            <person name="Jogdeo S."/>
            <person name="Krijgsveld J."/>
            <person name="Kriventseva E.V."/>
            <person name="Kultz D."/>
            <person name="Laforsch C."/>
            <person name="Lindquist E."/>
            <person name="Lopez J."/>
            <person name="Manak J.R."/>
            <person name="Muller J."/>
            <person name="Pangilinan J."/>
            <person name="Patwardhan R.P."/>
            <person name="Pitluck S."/>
            <person name="Pritham E.J."/>
            <person name="Rechtsteiner A."/>
            <person name="Rho M."/>
            <person name="Rogozin I.B."/>
            <person name="Sakarya O."/>
            <person name="Salamov A."/>
            <person name="Schaack S."/>
            <person name="Shapiro H."/>
            <person name="Shiga Y."/>
            <person name="Skalitzky C."/>
            <person name="Smith Z."/>
            <person name="Souvorov A."/>
            <person name="Sung W."/>
            <person name="Tang Z."/>
            <person name="Tsuchiya D."/>
            <person name="Tu H."/>
            <person name="Vos H."/>
            <person name="Wang M."/>
            <person name="Wolf Y.I."/>
            <person name="Yamagata H."/>
            <person name="Yamada T."/>
            <person name="Ye Y."/>
            <person name="Shaw J.R."/>
            <person name="Andrews J."/>
            <person name="Crease T.J."/>
            <person name="Tang H."/>
            <person name="Lucas S.M."/>
            <person name="Robertson H.M."/>
            <person name="Bork P."/>
            <person name="Koonin E.V."/>
            <person name="Zdobnov E.M."/>
            <person name="Grigoriev I.V."/>
            <person name="Lynch M."/>
            <person name="Boore J.L."/>
        </authorList>
    </citation>
    <scope>NUCLEOTIDE SEQUENCE [LARGE SCALE GENOMIC DNA]</scope>
</reference>
<comment type="similarity">
    <text evidence="1">Belongs to the helicase family. RecQ subfamily.</text>
</comment>
<dbReference type="Pfam" id="PF09382">
    <property type="entry name" value="RQC"/>
    <property type="match status" value="1"/>
</dbReference>
<evidence type="ECO:0000256" key="4">
    <source>
        <dbReference type="ARBA" id="ARBA00023242"/>
    </source>
</evidence>
<dbReference type="eggNOG" id="KOG0351">
    <property type="taxonomic scope" value="Eukaryota"/>
</dbReference>
<dbReference type="GO" id="GO:0006281">
    <property type="term" value="P:DNA repair"/>
    <property type="evidence" value="ECO:0007669"/>
    <property type="project" value="InterPro"/>
</dbReference>
<evidence type="ECO:0000259" key="9">
    <source>
        <dbReference type="PROSITE" id="PS51194"/>
    </source>
</evidence>
<dbReference type="PANTHER" id="PTHR13710">
    <property type="entry name" value="DNA HELICASE RECQ FAMILY MEMBER"/>
    <property type="match status" value="1"/>
</dbReference>
<comment type="catalytic activity">
    <reaction evidence="5">
        <text>Couples ATP hydrolysis with the unwinding of duplex DNA by translocating in the 3'-5' direction.</text>
        <dbReference type="EC" id="5.6.2.4"/>
    </reaction>
</comment>
<evidence type="ECO:0000313" key="11">
    <source>
        <dbReference type="Proteomes" id="UP000000305"/>
    </source>
</evidence>
<evidence type="ECO:0000256" key="8">
    <source>
        <dbReference type="SAM" id="Phobius"/>
    </source>
</evidence>
<evidence type="ECO:0000256" key="7">
    <source>
        <dbReference type="ARBA" id="ARBA00044542"/>
    </source>
</evidence>
<dbReference type="Gene3D" id="1.10.10.10">
    <property type="entry name" value="Winged helix-like DNA-binding domain superfamily/Winged helix DNA-binding domain"/>
    <property type="match status" value="1"/>
</dbReference>
<keyword evidence="3" id="KW-0413">Isomerase</keyword>
<keyword evidence="11" id="KW-1185">Reference proteome</keyword>
<evidence type="ECO:0000256" key="5">
    <source>
        <dbReference type="ARBA" id="ARBA00034617"/>
    </source>
</evidence>
<dbReference type="Pfam" id="PF16124">
    <property type="entry name" value="RecQ_Zn_bind"/>
    <property type="match status" value="1"/>
</dbReference>
<dbReference type="AlphaFoldDB" id="E9HPS1"/>
<keyword evidence="8" id="KW-0812">Transmembrane</keyword>
<evidence type="ECO:0000256" key="3">
    <source>
        <dbReference type="ARBA" id="ARBA00023235"/>
    </source>
</evidence>
<name>E9HPS1_DAPPU</name>
<dbReference type="InterPro" id="IPR032284">
    <property type="entry name" value="RecQ_Zn-bd"/>
</dbReference>
<evidence type="ECO:0000256" key="1">
    <source>
        <dbReference type="ARBA" id="ARBA00005446"/>
    </source>
</evidence>
<proteinExistence type="inferred from homology"/>
<keyword evidence="4" id="KW-0539">Nucleus</keyword>
<dbReference type="Gene3D" id="3.40.50.300">
    <property type="entry name" value="P-loop containing nucleotide triphosphate hydrolases"/>
    <property type="match status" value="1"/>
</dbReference>
<dbReference type="InterPro" id="IPR027417">
    <property type="entry name" value="P-loop_NTPase"/>
</dbReference>
<sequence>MGIDKRNVRFVIHLTMPKCMESYYQECGRAGRDGNISHCILYYRYNDSYYIRQMIERGADTDGDGYFPETERLKDVIKYCENTSSCRMYSILQHFGESCNRKACDRKAKCDNCRQCKHVVSEDVQYPHKCATVIYLIGKPILQGKSVIISVLVEVLKGCKTQKTIDSGLFSCHVFGLLEKWQKNDIDRLVKYMVLHNFLCEDLMYGYGNVYGVLKPGLKSLDTKVLFTWPSEISAGTSMSSLISLPDSELMDVSVSGDCSDDDFESTSLIVSRAKKRKKVFMAWLVEAIVVTLCTMFITNEGFVYWCNFKSPPHAEYTVVILVLSLLGGLFCYCWEKYLIRGCMYQWVWPRINRVRRPLHLYQKIEKELKYETDWRNLAEENLCRDFEQKFPQVGNLSPITEESGESLSGEVQIPLLGSEGYPDLDVSNKSTFIRTSHGSPQSVDFTVNTKLEPDNIHEYHESIPLTESIVNVNATPPFSCLSRASDEESEYDCTSSSPALLLPTEFLPVHSLLKTQQNDGKQADLSTF</sequence>
<dbReference type="KEGG" id="dpx:DAPPUDRAFT_332358"/>
<keyword evidence="8" id="KW-0472">Membrane</keyword>
<dbReference type="GO" id="GO:0006260">
    <property type="term" value="P:DNA replication"/>
    <property type="evidence" value="ECO:0007669"/>
    <property type="project" value="InterPro"/>
</dbReference>
<dbReference type="EMBL" id="GL732710">
    <property type="protein sequence ID" value="EFX66263.1"/>
    <property type="molecule type" value="Genomic_DNA"/>
</dbReference>
<dbReference type="InterPro" id="IPR018982">
    <property type="entry name" value="RQC_domain"/>
</dbReference>
<feature type="transmembrane region" description="Helical" evidence="8">
    <location>
        <begin position="318"/>
        <end position="335"/>
    </location>
</feature>
<organism evidence="10 11">
    <name type="scientific">Daphnia pulex</name>
    <name type="common">Water flea</name>
    <dbReference type="NCBI Taxonomy" id="6669"/>
    <lineage>
        <taxon>Eukaryota</taxon>
        <taxon>Metazoa</taxon>
        <taxon>Ecdysozoa</taxon>
        <taxon>Arthropoda</taxon>
        <taxon>Crustacea</taxon>
        <taxon>Branchiopoda</taxon>
        <taxon>Diplostraca</taxon>
        <taxon>Cladocera</taxon>
        <taxon>Anomopoda</taxon>
        <taxon>Daphniidae</taxon>
        <taxon>Daphnia</taxon>
    </lineage>
</organism>
<dbReference type="InterPro" id="IPR001650">
    <property type="entry name" value="Helicase_C-like"/>
</dbReference>
<dbReference type="GO" id="GO:0043138">
    <property type="term" value="F:3'-5' DNA helicase activity"/>
    <property type="evidence" value="ECO:0007669"/>
    <property type="project" value="UniProtKB-EC"/>
</dbReference>
<dbReference type="HOGENOM" id="CLU_515133_0_0_1"/>